<evidence type="ECO:0000313" key="2">
    <source>
        <dbReference type="EMBL" id="EEQ46794.1"/>
    </source>
</evidence>
<name>C4YSU1_CANAW</name>
<protein>
    <submittedName>
        <fullName evidence="2">Uncharacterized protein</fullName>
    </submittedName>
</protein>
<dbReference type="EMBL" id="CM000312">
    <property type="protein sequence ID" value="EEQ46794.1"/>
    <property type="molecule type" value="Genomic_DNA"/>
</dbReference>
<accession>C4YSU1</accession>
<dbReference type="PaxDb" id="5476-C4YSU1"/>
<proteinExistence type="predicted"/>
<dbReference type="VEuPathDB" id="FungiDB:CAWG_05160"/>
<keyword evidence="1" id="KW-0812">Transmembrane</keyword>
<organism evidence="2 3">
    <name type="scientific">Candida albicans (strain WO-1)</name>
    <name type="common">Yeast</name>
    <dbReference type="NCBI Taxonomy" id="294748"/>
    <lineage>
        <taxon>Eukaryota</taxon>
        <taxon>Fungi</taxon>
        <taxon>Dikarya</taxon>
        <taxon>Ascomycota</taxon>
        <taxon>Saccharomycotina</taxon>
        <taxon>Pichiomycetes</taxon>
        <taxon>Debaryomycetaceae</taxon>
        <taxon>Candida/Lodderomyces clade</taxon>
        <taxon>Candida</taxon>
    </lineage>
</organism>
<feature type="transmembrane region" description="Helical" evidence="1">
    <location>
        <begin position="9"/>
        <end position="30"/>
    </location>
</feature>
<dbReference type="Proteomes" id="UP000001429">
    <property type="component" value="Chromosome 6"/>
</dbReference>
<dbReference type="HOGENOM" id="CLU_2277143_0_0_1"/>
<feature type="transmembrane region" description="Helical" evidence="1">
    <location>
        <begin position="50"/>
        <end position="71"/>
    </location>
</feature>
<evidence type="ECO:0000256" key="1">
    <source>
        <dbReference type="SAM" id="Phobius"/>
    </source>
</evidence>
<keyword evidence="3" id="KW-1185">Reference proteome</keyword>
<keyword evidence="1" id="KW-1133">Transmembrane helix</keyword>
<gene>
    <name evidence="2" type="ORF">CAWG_05160</name>
</gene>
<dbReference type="AlphaFoldDB" id="C4YSU1"/>
<reference evidence="2 3" key="1">
    <citation type="journal article" date="2009" name="Nature">
        <title>Evolution of pathogenicity and sexual reproduction in eight Candida genomes.</title>
        <authorList>
            <person name="Butler G."/>
            <person name="Rasmussen M.D."/>
            <person name="Lin M.F."/>
            <person name="Santos M.A."/>
            <person name="Sakthikumar S."/>
            <person name="Munro C.A."/>
            <person name="Rheinbay E."/>
            <person name="Grabherr M."/>
            <person name="Forche A."/>
            <person name="Reedy J.L."/>
            <person name="Agrafioti I."/>
            <person name="Arnaud M.B."/>
            <person name="Bates S."/>
            <person name="Brown A.J."/>
            <person name="Brunke S."/>
            <person name="Costanzo M.C."/>
            <person name="Fitzpatrick D.A."/>
            <person name="de Groot P.W."/>
            <person name="Harris D."/>
            <person name="Hoyer L.L."/>
            <person name="Hube B."/>
            <person name="Klis F.M."/>
            <person name="Kodira C."/>
            <person name="Lennard N."/>
            <person name="Logue M.E."/>
            <person name="Martin R."/>
            <person name="Neiman A.M."/>
            <person name="Nikolaou E."/>
            <person name="Quail M.A."/>
            <person name="Quinn J."/>
            <person name="Santos M.C."/>
            <person name="Schmitzberger F.F."/>
            <person name="Sherlock G."/>
            <person name="Shah P."/>
            <person name="Silverstein K.A."/>
            <person name="Skrzypek M.S."/>
            <person name="Soll D."/>
            <person name="Staggs R."/>
            <person name="Stansfield I."/>
            <person name="Stumpf M.P."/>
            <person name="Sudbery P.E."/>
            <person name="Srikantha T."/>
            <person name="Zeng Q."/>
            <person name="Berman J."/>
            <person name="Berriman M."/>
            <person name="Heitman J."/>
            <person name="Gow N.A."/>
            <person name="Lorenz M.C."/>
            <person name="Birren B.W."/>
            <person name="Kellis M."/>
            <person name="Cuomo C.A."/>
        </authorList>
    </citation>
    <scope>NUCLEOTIDE SEQUENCE [LARGE SCALE GENOMIC DNA]</scope>
    <source>
        <strain evidence="2 3">WO-1</strain>
    </source>
</reference>
<sequence length="102" mass="11903">MSKVDRIQNLFHSVIIHALMISDLLIIRLFTQTSIISLFRQNSHASSNNYHFLFLSLFLLPKKHLILFLLVSNPIMLFSLSHYKNFSSHSLMICSITSSRYF</sequence>
<keyword evidence="1" id="KW-0472">Membrane</keyword>
<evidence type="ECO:0000313" key="3">
    <source>
        <dbReference type="Proteomes" id="UP000001429"/>
    </source>
</evidence>